<feature type="non-terminal residue" evidence="12">
    <location>
        <position position="1"/>
    </location>
</feature>
<feature type="transmembrane region" description="Helical" evidence="10">
    <location>
        <begin position="38"/>
        <end position="57"/>
    </location>
</feature>
<dbReference type="InterPro" id="IPR003439">
    <property type="entry name" value="ABC_transporter-like_ATP-bd"/>
</dbReference>
<evidence type="ECO:0000256" key="8">
    <source>
        <dbReference type="ARBA" id="ARBA00022989"/>
    </source>
</evidence>
<dbReference type="InterPro" id="IPR050173">
    <property type="entry name" value="ABC_transporter_C-like"/>
</dbReference>
<protein>
    <recommendedName>
        <fullName evidence="11">ABC transporter domain-containing protein</fullName>
    </recommendedName>
</protein>
<keyword evidence="9 10" id="KW-0472">Membrane</keyword>
<evidence type="ECO:0000313" key="12">
    <source>
        <dbReference type="EMBL" id="KAJ7370579.1"/>
    </source>
</evidence>
<dbReference type="EMBL" id="MU826861">
    <property type="protein sequence ID" value="KAJ7370579.1"/>
    <property type="molecule type" value="Genomic_DNA"/>
</dbReference>
<dbReference type="PROSITE" id="PS00211">
    <property type="entry name" value="ABC_TRANSPORTER_1"/>
    <property type="match status" value="1"/>
</dbReference>
<dbReference type="Proteomes" id="UP001163046">
    <property type="component" value="Unassembled WGS sequence"/>
</dbReference>
<dbReference type="Gene3D" id="3.40.50.300">
    <property type="entry name" value="P-loop containing nucleotide triphosphate hydrolases"/>
    <property type="match status" value="1"/>
</dbReference>
<keyword evidence="3" id="KW-0813">Transport</keyword>
<dbReference type="PROSITE" id="PS50893">
    <property type="entry name" value="ABC_TRANSPORTER_2"/>
    <property type="match status" value="1"/>
</dbReference>
<dbReference type="CDD" id="cd03250">
    <property type="entry name" value="ABCC_MRP_domain1"/>
    <property type="match status" value="1"/>
</dbReference>
<comment type="similarity">
    <text evidence="2">Belongs to the ABC transporter superfamily. ABCC family. Conjugate transporter (TC 3.A.1.208) subfamily.</text>
</comment>
<dbReference type="GO" id="GO:0042626">
    <property type="term" value="F:ATPase-coupled transmembrane transporter activity"/>
    <property type="evidence" value="ECO:0007669"/>
    <property type="project" value="TreeGrafter"/>
</dbReference>
<dbReference type="InterPro" id="IPR003593">
    <property type="entry name" value="AAA+_ATPase"/>
</dbReference>
<accession>A0A9W9YXK5</accession>
<dbReference type="OrthoDB" id="6500128at2759"/>
<comment type="caution">
    <text evidence="12">The sequence shown here is derived from an EMBL/GenBank/DDBJ whole genome shotgun (WGS) entry which is preliminary data.</text>
</comment>
<keyword evidence="13" id="KW-1185">Reference proteome</keyword>
<evidence type="ECO:0000256" key="2">
    <source>
        <dbReference type="ARBA" id="ARBA00009726"/>
    </source>
</evidence>
<evidence type="ECO:0000256" key="9">
    <source>
        <dbReference type="ARBA" id="ARBA00023136"/>
    </source>
</evidence>
<dbReference type="GO" id="GO:0016887">
    <property type="term" value="F:ATP hydrolysis activity"/>
    <property type="evidence" value="ECO:0007669"/>
    <property type="project" value="InterPro"/>
</dbReference>
<dbReference type="PANTHER" id="PTHR24223:SF456">
    <property type="entry name" value="MULTIDRUG RESISTANCE-ASSOCIATED PROTEIN LETHAL(2)03659"/>
    <property type="match status" value="1"/>
</dbReference>
<evidence type="ECO:0000313" key="13">
    <source>
        <dbReference type="Proteomes" id="UP001163046"/>
    </source>
</evidence>
<dbReference type="FunFam" id="3.40.50.300:FF:000973">
    <property type="entry name" value="Multidrug resistance-associated protein 4"/>
    <property type="match status" value="1"/>
</dbReference>
<keyword evidence="7" id="KW-0067">ATP-binding</keyword>
<evidence type="ECO:0000256" key="6">
    <source>
        <dbReference type="ARBA" id="ARBA00022741"/>
    </source>
</evidence>
<evidence type="ECO:0000256" key="1">
    <source>
        <dbReference type="ARBA" id="ARBA00004141"/>
    </source>
</evidence>
<dbReference type="Pfam" id="PF00005">
    <property type="entry name" value="ABC_tran"/>
    <property type="match status" value="1"/>
</dbReference>
<gene>
    <name evidence="12" type="ORF">OS493_031314</name>
</gene>
<dbReference type="InterPro" id="IPR017871">
    <property type="entry name" value="ABC_transporter-like_CS"/>
</dbReference>
<keyword evidence="4 10" id="KW-0812">Transmembrane</keyword>
<dbReference type="GO" id="GO:0005524">
    <property type="term" value="F:ATP binding"/>
    <property type="evidence" value="ECO:0007669"/>
    <property type="project" value="UniProtKB-KW"/>
</dbReference>
<keyword evidence="5" id="KW-0677">Repeat</keyword>
<evidence type="ECO:0000256" key="3">
    <source>
        <dbReference type="ARBA" id="ARBA00022448"/>
    </source>
</evidence>
<evidence type="ECO:0000256" key="7">
    <source>
        <dbReference type="ARBA" id="ARBA00022840"/>
    </source>
</evidence>
<comment type="subcellular location">
    <subcellularLocation>
        <location evidence="1">Membrane</location>
        <topology evidence="1">Multi-pass membrane protein</topology>
    </subcellularLocation>
</comment>
<name>A0A9W9YXK5_9CNID</name>
<keyword evidence="6" id="KW-0547">Nucleotide-binding</keyword>
<dbReference type="PANTHER" id="PTHR24223">
    <property type="entry name" value="ATP-BINDING CASSETTE SUB-FAMILY C"/>
    <property type="match status" value="1"/>
</dbReference>
<reference evidence="12" key="1">
    <citation type="submission" date="2023-01" db="EMBL/GenBank/DDBJ databases">
        <title>Genome assembly of the deep-sea coral Lophelia pertusa.</title>
        <authorList>
            <person name="Herrera S."/>
            <person name="Cordes E."/>
        </authorList>
    </citation>
    <scope>NUCLEOTIDE SEQUENCE</scope>
    <source>
        <strain evidence="12">USNM1676648</strain>
        <tissue evidence="12">Polyp</tissue>
    </source>
</reference>
<dbReference type="GO" id="GO:0016020">
    <property type="term" value="C:membrane"/>
    <property type="evidence" value="ECO:0007669"/>
    <property type="project" value="UniProtKB-SubCell"/>
</dbReference>
<feature type="transmembrane region" description="Helical" evidence="10">
    <location>
        <begin position="572"/>
        <end position="592"/>
    </location>
</feature>
<feature type="transmembrane region" description="Helical" evidence="10">
    <location>
        <begin position="12"/>
        <end position="32"/>
    </location>
</feature>
<evidence type="ECO:0000259" key="11">
    <source>
        <dbReference type="PROSITE" id="PS50893"/>
    </source>
</evidence>
<dbReference type="SMART" id="SM00382">
    <property type="entry name" value="AAA"/>
    <property type="match status" value="1"/>
</dbReference>
<evidence type="ECO:0000256" key="5">
    <source>
        <dbReference type="ARBA" id="ARBA00022737"/>
    </source>
</evidence>
<sequence length="593" mass="65503">QEMAFIRLKGVIVSMVFVLYFTTLPIAVLISVTTLALTGAPLSSLTLFTLLLGLMTIRNTFCQNLSISVQVVADAKVALDRIQAFLEEKVSKHDQIEKHEQHHRISTEQVNRVDNILVQCKVTKKTMAVQLTNYRKRDDEAGENSQTFTSNSTSTRTPILLTSTFSEVPLETSEGQVTTALISSHETNGPSLKEPYLSIYDASCSWNQDLRTNTLSDITLNVSNGDMLAITGEVGSGKSSLLTAILGELPLCKGEISYHGKVAYVPQIPWVFSGTVRENILFGLPFNEDNFKHVVDICGLTKDLMDFTNGDLTEIGQRGATLSGGQKARVGLARAVYSDADIYLLDDPLSAVDTKVGRQLYESCIVGHLSGRIRLLVTHQLQHLKDLDHIAVMENGSINHQGGYKDLTVQGVYSDILELPDLQEDDIMSAPTVHSIAGNVSPNRSRSVSLYDEKEIINLHRSSFSSVSFLNGHEHQGKDNLAFVYDFELPELQENDCGGVSNSNDYSTPQIACTSVSEADQQPVLDMKEEEEIKMTGTVTWRLYWDYFKEGLSAPMIVLLAISLIAAQGETYVLIIVILLYVCIPFVLFIMFA</sequence>
<feature type="transmembrane region" description="Helical" evidence="10">
    <location>
        <begin position="547"/>
        <end position="566"/>
    </location>
</feature>
<evidence type="ECO:0000256" key="4">
    <source>
        <dbReference type="ARBA" id="ARBA00022692"/>
    </source>
</evidence>
<proteinExistence type="inferred from homology"/>
<evidence type="ECO:0000256" key="10">
    <source>
        <dbReference type="SAM" id="Phobius"/>
    </source>
</evidence>
<organism evidence="12 13">
    <name type="scientific">Desmophyllum pertusum</name>
    <dbReference type="NCBI Taxonomy" id="174260"/>
    <lineage>
        <taxon>Eukaryota</taxon>
        <taxon>Metazoa</taxon>
        <taxon>Cnidaria</taxon>
        <taxon>Anthozoa</taxon>
        <taxon>Hexacorallia</taxon>
        <taxon>Scleractinia</taxon>
        <taxon>Caryophylliina</taxon>
        <taxon>Caryophylliidae</taxon>
        <taxon>Desmophyllum</taxon>
    </lineage>
</organism>
<dbReference type="InterPro" id="IPR027417">
    <property type="entry name" value="P-loop_NTPase"/>
</dbReference>
<dbReference type="SUPFAM" id="SSF52540">
    <property type="entry name" value="P-loop containing nucleoside triphosphate hydrolases"/>
    <property type="match status" value="1"/>
</dbReference>
<keyword evidence="8 10" id="KW-1133">Transmembrane helix</keyword>
<dbReference type="AlphaFoldDB" id="A0A9W9YXK5"/>
<feature type="domain" description="ABC transporter" evidence="11">
    <location>
        <begin position="197"/>
        <end position="420"/>
    </location>
</feature>